<organism evidence="2 3">
    <name type="scientific">Sphingomonas parva</name>
    <dbReference type="NCBI Taxonomy" id="2555898"/>
    <lineage>
        <taxon>Bacteria</taxon>
        <taxon>Pseudomonadati</taxon>
        <taxon>Pseudomonadota</taxon>
        <taxon>Alphaproteobacteria</taxon>
        <taxon>Sphingomonadales</taxon>
        <taxon>Sphingomonadaceae</taxon>
        <taxon>Sphingomonas</taxon>
    </lineage>
</organism>
<evidence type="ECO:0000313" key="3">
    <source>
        <dbReference type="Proteomes" id="UP000298213"/>
    </source>
</evidence>
<proteinExistence type="predicted"/>
<dbReference type="AlphaFoldDB" id="A0A4Y8ZX80"/>
<dbReference type="Proteomes" id="UP000298213">
    <property type="component" value="Unassembled WGS sequence"/>
</dbReference>
<feature type="signal peptide" evidence="1">
    <location>
        <begin position="1"/>
        <end position="21"/>
    </location>
</feature>
<reference evidence="2 3" key="1">
    <citation type="submission" date="2019-03" db="EMBL/GenBank/DDBJ databases">
        <title>Genome sequence of Sphingomonas sp. 17J27-24.</title>
        <authorList>
            <person name="Kim M."/>
            <person name="Maeng S."/>
            <person name="Sathiyaraj S."/>
        </authorList>
    </citation>
    <scope>NUCLEOTIDE SEQUENCE [LARGE SCALE GENOMIC DNA]</scope>
    <source>
        <strain evidence="2 3">17J27-24</strain>
    </source>
</reference>
<protein>
    <recommendedName>
        <fullName evidence="4">TraB/GumN family protein</fullName>
    </recommendedName>
</protein>
<keyword evidence="1" id="KW-0732">Signal</keyword>
<dbReference type="EMBL" id="SPDV01000002">
    <property type="protein sequence ID" value="TFI60107.1"/>
    <property type="molecule type" value="Genomic_DNA"/>
</dbReference>
<sequence>MMRGIVIAMLAALGVASAAKAGAFDPRRHKAEIAGAPTQILVLGSPHLSGMPPGFRAELLEPLLARLAAFRPQVITIEALSGSDCDMLQRFPALYGSAYQDFCRGTAEAQKATGLSVAEALDAIDKTFATWPAAPSAAERRRLAALFLAAGDRASAMVQWLRLSPSERRPTDGLEAALVKILERKDAKLNESFEVAATLAARLGLERVHPSDDHSADAIVAKADDSFGAALGEIRGTKAAEAGRADYERRVAALTDGDAVLGFYRHMNAPATQDALIAADFGAAARHHSPALFGRQYLAWWETRNLRMAANIRAASGTRPGARVLAIVGASHKAYLEAYLEMMQDVALVDAEAVLK</sequence>
<name>A0A4Y8ZX80_9SPHN</name>
<dbReference type="InterPro" id="IPR043749">
    <property type="entry name" value="DUF5694"/>
</dbReference>
<comment type="caution">
    <text evidence="2">The sequence shown here is derived from an EMBL/GenBank/DDBJ whole genome shotgun (WGS) entry which is preliminary data.</text>
</comment>
<evidence type="ECO:0000256" key="1">
    <source>
        <dbReference type="SAM" id="SignalP"/>
    </source>
</evidence>
<gene>
    <name evidence="2" type="ORF">E2493_02355</name>
</gene>
<dbReference type="OrthoDB" id="69432at2"/>
<evidence type="ECO:0000313" key="2">
    <source>
        <dbReference type="EMBL" id="TFI60107.1"/>
    </source>
</evidence>
<accession>A0A4Y8ZX80</accession>
<evidence type="ECO:0008006" key="4">
    <source>
        <dbReference type="Google" id="ProtNLM"/>
    </source>
</evidence>
<dbReference type="Pfam" id="PF18950">
    <property type="entry name" value="DUF5694"/>
    <property type="match status" value="1"/>
</dbReference>
<feature type="chain" id="PRO_5021196495" description="TraB/GumN family protein" evidence="1">
    <location>
        <begin position="22"/>
        <end position="356"/>
    </location>
</feature>
<keyword evidence="3" id="KW-1185">Reference proteome</keyword>